<dbReference type="KEGG" id="cbv:U729_99"/>
<dbReference type="PANTHER" id="PTHR48094:SF12">
    <property type="entry name" value="PARKINSON DISEASE PROTEIN 7 HOMOLOG"/>
    <property type="match status" value="1"/>
</dbReference>
<dbReference type="RefSeq" id="WP_039310689.1">
    <property type="nucleotide sequence ID" value="NZ_CP006905.1"/>
</dbReference>
<sequence>MKKVAVLLANGFEEIEALTVVDVLRRGNINCSMVSINEKEVTGAHNIKVIADEIISDDLDVDMVVLPGGMPGATNLRDDLRVINLLKKMNNGNKKIAAICAAPIVLAKAGIISGEDITSYPGFEDDLKEGNYKEDLVVISGNLITSRGPATALEFSYTLLDVLNNPKSSVLRDEMLYNLIK</sequence>
<dbReference type="eggNOG" id="COG0693">
    <property type="taxonomic scope" value="Bacteria"/>
</dbReference>
<dbReference type="InterPro" id="IPR050325">
    <property type="entry name" value="Prot/Nucl_acid_deglycase"/>
</dbReference>
<evidence type="ECO:0000313" key="2">
    <source>
        <dbReference type="EMBL" id="AIY85004.1"/>
    </source>
</evidence>
<dbReference type="STRING" id="1561.NPD11_2881"/>
<keyword evidence="3" id="KW-1185">Reference proteome</keyword>
<dbReference type="NCBIfam" id="TIGR01383">
    <property type="entry name" value="not_thiJ"/>
    <property type="match status" value="1"/>
</dbReference>
<evidence type="ECO:0000259" key="1">
    <source>
        <dbReference type="Pfam" id="PF01965"/>
    </source>
</evidence>
<dbReference type="SUPFAM" id="SSF52317">
    <property type="entry name" value="Class I glutamine amidotransferase-like"/>
    <property type="match status" value="1"/>
</dbReference>
<dbReference type="Proteomes" id="UP000030635">
    <property type="component" value="Chromosome"/>
</dbReference>
<dbReference type="InterPro" id="IPR006287">
    <property type="entry name" value="DJ-1"/>
</dbReference>
<name>A0A0A7FZE9_9CLOT</name>
<dbReference type="EMBL" id="CP006905">
    <property type="protein sequence ID" value="AIY85004.1"/>
    <property type="molecule type" value="Genomic_DNA"/>
</dbReference>
<accession>A0A0A7FZE9</accession>
<dbReference type="CDD" id="cd03135">
    <property type="entry name" value="GATase1_DJ-1"/>
    <property type="match status" value="1"/>
</dbReference>
<reference evidence="2 3" key="1">
    <citation type="journal article" date="2015" name="Infect. Genet. Evol.">
        <title>Genomic sequences of six botulinum neurotoxin-producing strains representing three clostridial species illustrate the mobility and diversity of botulinum neurotoxin genes.</title>
        <authorList>
            <person name="Smith T.J."/>
            <person name="Hill K.K."/>
            <person name="Xie G."/>
            <person name="Foley B.T."/>
            <person name="Williamson C.H."/>
            <person name="Foster J.T."/>
            <person name="Johnson S.L."/>
            <person name="Chertkov O."/>
            <person name="Teshima H."/>
            <person name="Gibbons H.S."/>
            <person name="Johnsky L.A."/>
            <person name="Karavis M.A."/>
            <person name="Smith L.A."/>
        </authorList>
    </citation>
    <scope>NUCLEOTIDE SEQUENCE [LARGE SCALE GENOMIC DNA]</scope>
    <source>
        <strain evidence="2">Sullivan</strain>
    </source>
</reference>
<organism evidence="2 3">
    <name type="scientific">Clostridium baratii str. Sullivan</name>
    <dbReference type="NCBI Taxonomy" id="1415775"/>
    <lineage>
        <taxon>Bacteria</taxon>
        <taxon>Bacillati</taxon>
        <taxon>Bacillota</taxon>
        <taxon>Clostridia</taxon>
        <taxon>Eubacteriales</taxon>
        <taxon>Clostridiaceae</taxon>
        <taxon>Clostridium</taxon>
    </lineage>
</organism>
<dbReference type="Gene3D" id="3.40.50.880">
    <property type="match status" value="1"/>
</dbReference>
<dbReference type="OrthoDB" id="9800516at2"/>
<dbReference type="InterPro" id="IPR002818">
    <property type="entry name" value="DJ-1/PfpI"/>
</dbReference>
<dbReference type="InterPro" id="IPR029062">
    <property type="entry name" value="Class_I_gatase-like"/>
</dbReference>
<dbReference type="GO" id="GO:0005737">
    <property type="term" value="C:cytoplasm"/>
    <property type="evidence" value="ECO:0007669"/>
    <property type="project" value="TreeGrafter"/>
</dbReference>
<protein>
    <submittedName>
        <fullName evidence="2">DJ-1 family protein</fullName>
    </submittedName>
</protein>
<evidence type="ECO:0000313" key="3">
    <source>
        <dbReference type="Proteomes" id="UP000030635"/>
    </source>
</evidence>
<dbReference type="HOGENOM" id="CLU_000445_44_2_9"/>
<gene>
    <name evidence="2" type="ORF">U729_99</name>
</gene>
<dbReference type="AlphaFoldDB" id="A0A0A7FZE9"/>
<feature type="domain" description="DJ-1/PfpI" evidence="1">
    <location>
        <begin position="2"/>
        <end position="160"/>
    </location>
</feature>
<dbReference type="Pfam" id="PF01965">
    <property type="entry name" value="DJ-1_PfpI"/>
    <property type="match status" value="1"/>
</dbReference>
<proteinExistence type="predicted"/>
<dbReference type="PANTHER" id="PTHR48094">
    <property type="entry name" value="PROTEIN/NUCLEIC ACID DEGLYCASE DJ-1-RELATED"/>
    <property type="match status" value="1"/>
</dbReference>